<dbReference type="Pfam" id="PF00905">
    <property type="entry name" value="Transpeptidase"/>
    <property type="match status" value="1"/>
</dbReference>
<dbReference type="InterPro" id="IPR050515">
    <property type="entry name" value="Beta-lactam/transpept"/>
</dbReference>
<evidence type="ECO:0000256" key="2">
    <source>
        <dbReference type="ARBA" id="ARBA00007171"/>
    </source>
</evidence>
<feature type="domain" description="Penicillin-binding protein transpeptidase" evidence="5">
    <location>
        <begin position="260"/>
        <end position="569"/>
    </location>
</feature>
<dbReference type="PANTHER" id="PTHR30627">
    <property type="entry name" value="PEPTIDOGLYCAN D,D-TRANSPEPTIDASE"/>
    <property type="match status" value="1"/>
</dbReference>
<evidence type="ECO:0000259" key="5">
    <source>
        <dbReference type="Pfam" id="PF00905"/>
    </source>
</evidence>
<dbReference type="InterPro" id="IPR012338">
    <property type="entry name" value="Beta-lactam/transpept-like"/>
</dbReference>
<keyword evidence="4" id="KW-1133">Transmembrane helix</keyword>
<dbReference type="SUPFAM" id="SSF56519">
    <property type="entry name" value="Penicillin binding protein dimerisation domain"/>
    <property type="match status" value="1"/>
</dbReference>
<keyword evidence="8" id="KW-1185">Reference proteome</keyword>
<organism evidence="7 8">
    <name type="scientific">Microbacterium capsulatum</name>
    <dbReference type="NCBI Taxonomy" id="3041921"/>
    <lineage>
        <taxon>Bacteria</taxon>
        <taxon>Bacillati</taxon>
        <taxon>Actinomycetota</taxon>
        <taxon>Actinomycetes</taxon>
        <taxon>Micrococcales</taxon>
        <taxon>Microbacteriaceae</taxon>
        <taxon>Microbacterium</taxon>
    </lineage>
</organism>
<dbReference type="Proteomes" id="UP001230289">
    <property type="component" value="Unassembled WGS sequence"/>
</dbReference>
<comment type="similarity">
    <text evidence="2">Belongs to the transpeptidase family.</text>
</comment>
<sequence length="594" mass="63220">MTTRATRTPRRRTVIVLAVILAVICGFLVRLVDIQVVSAAANVKESIDTGLGTTREIDGARGRIVDSNGTVLAESQLVYDITMDPYAMKGLEEAKTPPKLPWAKASDKIAAIIGDTGDTVRKEVADSLQANPESRYVELKKGVSTDQFLKLRALGLVYLWPQPRSVRVYPNGAVAGNLIGFIAGNGDREGLEEDQNQCLSATKGKETFLQGRDGVVIPGSQSKKPAVDGGTVKLTINTELQWYLQQMISEEVATQAAKSGTVTVVEVGTGKIRAAAEFPSVDPNNPGASNPEDRGSRIFSTSFEPGSTFKAITAASVMQYAGATPATSVTGVSSHMVFPNGAVINDAEPHPTYNYTLAGALIDSSNVALSKFGDMVTDQQRHDELVKFGVGSKTAIDFPGEAAGEIHPVKDWDYQSHYTTTFGQYFTVTAPQVASAYQAIANGGVKIPLSLVESCTSGDGKVTAPPAAKPQRVLDATMDAELSRMIENVAVQGGVSDMIQVPGYRVAAKTGTAQKPDPVTGAYKNGIFFTSMVGFAPVDNPQYVVVVTLDEPTRVTSSAATAPAFQKAMTQVMKTYRVQPSTVPMEPLLPKFSQ</sequence>
<dbReference type="InterPro" id="IPR036138">
    <property type="entry name" value="PBP_dimer_sf"/>
</dbReference>
<evidence type="ECO:0000313" key="8">
    <source>
        <dbReference type="Proteomes" id="UP001230289"/>
    </source>
</evidence>
<dbReference type="Gene3D" id="3.30.450.330">
    <property type="match status" value="1"/>
</dbReference>
<evidence type="ECO:0000313" key="7">
    <source>
        <dbReference type="EMBL" id="MDQ4212956.1"/>
    </source>
</evidence>
<proteinExistence type="inferred from homology"/>
<feature type="transmembrane region" description="Helical" evidence="4">
    <location>
        <begin position="12"/>
        <end position="32"/>
    </location>
</feature>
<comment type="caution">
    <text evidence="7">The sequence shown here is derived from an EMBL/GenBank/DDBJ whole genome shotgun (WGS) entry which is preliminary data.</text>
</comment>
<evidence type="ECO:0000256" key="3">
    <source>
        <dbReference type="ARBA" id="ARBA00023136"/>
    </source>
</evidence>
<evidence type="ECO:0000259" key="6">
    <source>
        <dbReference type="Pfam" id="PF03717"/>
    </source>
</evidence>
<dbReference type="Gene3D" id="3.90.1310.10">
    <property type="entry name" value="Penicillin-binding protein 2a (Domain 2)"/>
    <property type="match status" value="1"/>
</dbReference>
<dbReference type="PANTHER" id="PTHR30627:SF1">
    <property type="entry name" value="PEPTIDOGLYCAN D,D-TRANSPEPTIDASE FTSI"/>
    <property type="match status" value="1"/>
</dbReference>
<comment type="subcellular location">
    <subcellularLocation>
        <location evidence="1">Membrane</location>
    </subcellularLocation>
</comment>
<dbReference type="SUPFAM" id="SSF56601">
    <property type="entry name" value="beta-lactamase/transpeptidase-like"/>
    <property type="match status" value="1"/>
</dbReference>
<dbReference type="Pfam" id="PF03717">
    <property type="entry name" value="PBP_dimer"/>
    <property type="match status" value="1"/>
</dbReference>
<dbReference type="EMBL" id="JAVFCB010000002">
    <property type="protein sequence ID" value="MDQ4212956.1"/>
    <property type="molecule type" value="Genomic_DNA"/>
</dbReference>
<keyword evidence="4" id="KW-0812">Transmembrane</keyword>
<dbReference type="InterPro" id="IPR005311">
    <property type="entry name" value="PBP_dimer"/>
</dbReference>
<protein>
    <submittedName>
        <fullName evidence="7">Penicillin-binding protein 2</fullName>
    </submittedName>
</protein>
<keyword evidence="3 4" id="KW-0472">Membrane</keyword>
<evidence type="ECO:0000256" key="1">
    <source>
        <dbReference type="ARBA" id="ARBA00004370"/>
    </source>
</evidence>
<dbReference type="InterPro" id="IPR001460">
    <property type="entry name" value="PCN-bd_Tpept"/>
</dbReference>
<accession>A0ABU0XCW2</accession>
<feature type="domain" description="Penicillin-binding protein dimerisation" evidence="6">
    <location>
        <begin position="57"/>
        <end position="214"/>
    </location>
</feature>
<dbReference type="RefSeq" id="WP_308487902.1">
    <property type="nucleotide sequence ID" value="NZ_JAVFCB010000002.1"/>
</dbReference>
<evidence type="ECO:0000256" key="4">
    <source>
        <dbReference type="SAM" id="Phobius"/>
    </source>
</evidence>
<reference evidence="7 8" key="1">
    <citation type="submission" date="2023-08" db="EMBL/GenBank/DDBJ databases">
        <title>Microbacterium sp. nov., isolated from a waste landfill.</title>
        <authorList>
            <person name="Wen W."/>
        </authorList>
    </citation>
    <scope>NUCLEOTIDE SEQUENCE [LARGE SCALE GENOMIC DNA]</scope>
    <source>
        <strain evidence="7 8">ASV81</strain>
    </source>
</reference>
<name>A0ABU0XCW2_9MICO</name>
<gene>
    <name evidence="7" type="ORF">RBR11_03420</name>
</gene>
<dbReference type="Gene3D" id="3.40.710.10">
    <property type="entry name" value="DD-peptidase/beta-lactamase superfamily"/>
    <property type="match status" value="1"/>
</dbReference>